<evidence type="ECO:0000313" key="1">
    <source>
        <dbReference type="EMBL" id="AKF09749.1"/>
    </source>
</evidence>
<protein>
    <submittedName>
        <fullName evidence="1">Uncharacterized protein</fullName>
    </submittedName>
</protein>
<dbReference type="AlphaFoldDB" id="A0A0F6SH34"/>
<keyword evidence="2" id="KW-1185">Reference proteome</keyword>
<reference evidence="1 2" key="1">
    <citation type="submission" date="2015-03" db="EMBL/GenBank/DDBJ databases">
        <title>Genome assembly of Sandaracinus amylolyticus DSM 53668.</title>
        <authorList>
            <person name="Sharma G."/>
            <person name="Subramanian S."/>
        </authorList>
    </citation>
    <scope>NUCLEOTIDE SEQUENCE [LARGE SCALE GENOMIC DNA]</scope>
    <source>
        <strain evidence="1 2">DSM 53668</strain>
    </source>
</reference>
<dbReference type="STRING" id="927083.DB32_006898"/>
<sequence length="213" mass="24605">MLHPRAMSALSGSLSYARFFAPRSLPRGFLDKSHEKILHHAMRPLRPEEPDAERSGWCVMGDALDVDLPSERIYLDGFLNLGFRTDRWAIPGPLLKTRVREAETKYREKSGRDKLSRRERAEIKEVVTRELRKRLVPTTRVIDLTWSLEEGVVRFFSHTERNALAMLELFQKTFGIELVAESPYTLAQRLELGEDETQAWAELEMTVLAPRGR</sequence>
<dbReference type="Proteomes" id="UP000034883">
    <property type="component" value="Chromosome"/>
</dbReference>
<gene>
    <name evidence="1" type="ORF">DB32_006898</name>
</gene>
<dbReference type="EMBL" id="CP011125">
    <property type="protein sequence ID" value="AKF09749.1"/>
    <property type="molecule type" value="Genomic_DNA"/>
</dbReference>
<dbReference type="KEGG" id="samy:DB32_006898"/>
<accession>A0A0F6SH34</accession>
<name>A0A0F6SH34_9BACT</name>
<evidence type="ECO:0000313" key="2">
    <source>
        <dbReference type="Proteomes" id="UP000034883"/>
    </source>
</evidence>
<organism evidence="1 2">
    <name type="scientific">Sandaracinus amylolyticus</name>
    <dbReference type="NCBI Taxonomy" id="927083"/>
    <lineage>
        <taxon>Bacteria</taxon>
        <taxon>Pseudomonadati</taxon>
        <taxon>Myxococcota</taxon>
        <taxon>Polyangia</taxon>
        <taxon>Polyangiales</taxon>
        <taxon>Sandaracinaceae</taxon>
        <taxon>Sandaracinus</taxon>
    </lineage>
</organism>
<proteinExistence type="predicted"/>